<organism evidence="1">
    <name type="scientific">Oryza barthii</name>
    <dbReference type="NCBI Taxonomy" id="65489"/>
    <lineage>
        <taxon>Eukaryota</taxon>
        <taxon>Viridiplantae</taxon>
        <taxon>Streptophyta</taxon>
        <taxon>Embryophyta</taxon>
        <taxon>Tracheophyta</taxon>
        <taxon>Spermatophyta</taxon>
        <taxon>Magnoliopsida</taxon>
        <taxon>Liliopsida</taxon>
        <taxon>Poales</taxon>
        <taxon>Poaceae</taxon>
        <taxon>BOP clade</taxon>
        <taxon>Oryzoideae</taxon>
        <taxon>Oryzeae</taxon>
        <taxon>Oryzinae</taxon>
        <taxon>Oryza</taxon>
    </lineage>
</organism>
<name>A0A0D3F6Y2_9ORYZ</name>
<reference evidence="1" key="1">
    <citation type="journal article" date="2009" name="Rice">
        <title>De Novo Next Generation Sequencing of Plant Genomes.</title>
        <authorList>
            <person name="Rounsley S."/>
            <person name="Marri P.R."/>
            <person name="Yu Y."/>
            <person name="He R."/>
            <person name="Sisneros N."/>
            <person name="Goicoechea J.L."/>
            <person name="Lee S.J."/>
            <person name="Angelova A."/>
            <person name="Kudrna D."/>
            <person name="Luo M."/>
            <person name="Affourtit J."/>
            <person name="Desany B."/>
            <person name="Knight J."/>
            <person name="Niazi F."/>
            <person name="Egholm M."/>
            <person name="Wing R.A."/>
        </authorList>
    </citation>
    <scope>NUCLEOTIDE SEQUENCE [LARGE SCALE GENOMIC DNA]</scope>
    <source>
        <strain evidence="1">cv. IRGC 105608</strain>
    </source>
</reference>
<dbReference type="EnsemblPlants" id="OBART02G22060.1">
    <property type="protein sequence ID" value="OBART02G22060.1"/>
    <property type="gene ID" value="OBART02G22060"/>
</dbReference>
<dbReference type="Gramene" id="OBART02G22060.1">
    <property type="protein sequence ID" value="OBART02G22060.1"/>
    <property type="gene ID" value="OBART02G22060"/>
</dbReference>
<evidence type="ECO:0000313" key="2">
    <source>
        <dbReference type="Proteomes" id="UP000026960"/>
    </source>
</evidence>
<dbReference type="PaxDb" id="65489-OBART02G22060.1"/>
<accession>A0A0D3F6Y2</accession>
<protein>
    <submittedName>
        <fullName evidence="1">Uncharacterized protein</fullName>
    </submittedName>
</protein>
<dbReference type="AlphaFoldDB" id="A0A0D3F6Y2"/>
<evidence type="ECO:0000313" key="1">
    <source>
        <dbReference type="EnsemblPlants" id="OBART02G22060.1"/>
    </source>
</evidence>
<dbReference type="HOGENOM" id="CLU_1206402_0_0_1"/>
<dbReference type="Proteomes" id="UP000026960">
    <property type="component" value="Chromosome 2"/>
</dbReference>
<proteinExistence type="predicted"/>
<sequence>MTDGGVGEVGDNGTIRFWYFGALKCPMAAGHSKTPMPMMTHTSPPLQLPLSVVCRHHHTSLKTKTFSSLAIASFFAASSSSLHLRESNNSDGTPSFQCQTLCRYTEFTRDERGEGYDSHRGGTCGKNDTYEGGVSQTHNLLLPTLSVAPFLRISSPSPLLRCGGAGAVPAAVGSVAVGGWQCPPGSPIPGGEFQRAGSRAAAVDDDDDERLWSGLLTGQATAFVQFAEDR</sequence>
<reference evidence="1" key="2">
    <citation type="submission" date="2015-03" db="UniProtKB">
        <authorList>
            <consortium name="EnsemblPlants"/>
        </authorList>
    </citation>
    <scope>IDENTIFICATION</scope>
</reference>
<keyword evidence="2" id="KW-1185">Reference proteome</keyword>